<dbReference type="PANTHER" id="PTHR33154">
    <property type="entry name" value="TRANSCRIPTIONAL REGULATOR, ARSR FAMILY"/>
    <property type="match status" value="1"/>
</dbReference>
<dbReference type="NCBIfam" id="NF033788">
    <property type="entry name" value="HTH_metalloreg"/>
    <property type="match status" value="1"/>
</dbReference>
<keyword evidence="2" id="KW-0238">DNA-binding</keyword>
<dbReference type="InterPro" id="IPR001845">
    <property type="entry name" value="HTH_ArsR_DNA-bd_dom"/>
</dbReference>
<gene>
    <name evidence="5" type="ORF">G3570_02740</name>
</gene>
<dbReference type="InterPro" id="IPR051081">
    <property type="entry name" value="HTH_MetalResp_TranReg"/>
</dbReference>
<dbReference type="CDD" id="cd00090">
    <property type="entry name" value="HTH_ARSR"/>
    <property type="match status" value="1"/>
</dbReference>
<dbReference type="InterPro" id="IPR036388">
    <property type="entry name" value="WH-like_DNA-bd_sf"/>
</dbReference>
<feature type="domain" description="HTH arsR-type" evidence="4">
    <location>
        <begin position="9"/>
        <end position="106"/>
    </location>
</feature>
<evidence type="ECO:0000256" key="2">
    <source>
        <dbReference type="ARBA" id="ARBA00023125"/>
    </source>
</evidence>
<accession>A0A6M1SWT9</accession>
<dbReference type="SMART" id="SM00418">
    <property type="entry name" value="HTH_ARSR"/>
    <property type="match status" value="1"/>
</dbReference>
<dbReference type="Proteomes" id="UP000473278">
    <property type="component" value="Unassembled WGS sequence"/>
</dbReference>
<sequence length="108" mass="11927">MALTKAHKFNTTQKRTAELAKALGHPARIAIIEILTRRNSCICGDITDELPLAQSTVSQHLKALKKAGIIKGEIDGVRTCYCIDEQACQELKELLGTFIKQIQTENCC</sequence>
<name>A0A6M1SWT9_9BACT</name>
<dbReference type="Gene3D" id="1.10.10.10">
    <property type="entry name" value="Winged helix-like DNA-binding domain superfamily/Winged helix DNA-binding domain"/>
    <property type="match status" value="1"/>
</dbReference>
<proteinExistence type="predicted"/>
<evidence type="ECO:0000256" key="1">
    <source>
        <dbReference type="ARBA" id="ARBA00023015"/>
    </source>
</evidence>
<dbReference type="InterPro" id="IPR011991">
    <property type="entry name" value="ArsR-like_HTH"/>
</dbReference>
<keyword evidence="1" id="KW-0805">Transcription regulation</keyword>
<dbReference type="PANTHER" id="PTHR33154:SF15">
    <property type="entry name" value="REGULATORY PROTEIN ARSR"/>
    <property type="match status" value="1"/>
</dbReference>
<organism evidence="5 6">
    <name type="scientific">Halalkalibaculum roseum</name>
    <dbReference type="NCBI Taxonomy" id="2709311"/>
    <lineage>
        <taxon>Bacteria</taxon>
        <taxon>Pseudomonadati</taxon>
        <taxon>Balneolota</taxon>
        <taxon>Balneolia</taxon>
        <taxon>Balneolales</taxon>
        <taxon>Balneolaceae</taxon>
        <taxon>Halalkalibaculum</taxon>
    </lineage>
</organism>
<dbReference type="Pfam" id="PF01022">
    <property type="entry name" value="HTH_5"/>
    <property type="match status" value="1"/>
</dbReference>
<keyword evidence="3" id="KW-0804">Transcription</keyword>
<dbReference type="PROSITE" id="PS50987">
    <property type="entry name" value="HTH_ARSR_2"/>
    <property type="match status" value="1"/>
</dbReference>
<evidence type="ECO:0000313" key="6">
    <source>
        <dbReference type="Proteomes" id="UP000473278"/>
    </source>
</evidence>
<comment type="caution">
    <text evidence="5">The sequence shown here is derived from an EMBL/GenBank/DDBJ whole genome shotgun (WGS) entry which is preliminary data.</text>
</comment>
<evidence type="ECO:0000259" key="4">
    <source>
        <dbReference type="PROSITE" id="PS50987"/>
    </source>
</evidence>
<evidence type="ECO:0000256" key="3">
    <source>
        <dbReference type="ARBA" id="ARBA00023163"/>
    </source>
</evidence>
<dbReference type="InterPro" id="IPR036390">
    <property type="entry name" value="WH_DNA-bd_sf"/>
</dbReference>
<reference evidence="5 6" key="1">
    <citation type="submission" date="2020-02" db="EMBL/GenBank/DDBJ databases">
        <title>Balneolaceae bacterium YR4-1, complete genome.</title>
        <authorList>
            <person name="Li Y."/>
            <person name="Wu S."/>
        </authorList>
    </citation>
    <scope>NUCLEOTIDE SEQUENCE [LARGE SCALE GENOMIC DNA]</scope>
    <source>
        <strain evidence="5 6">YR4-1</strain>
    </source>
</reference>
<dbReference type="AlphaFoldDB" id="A0A6M1SWT9"/>
<dbReference type="GO" id="GO:0003700">
    <property type="term" value="F:DNA-binding transcription factor activity"/>
    <property type="evidence" value="ECO:0007669"/>
    <property type="project" value="InterPro"/>
</dbReference>
<dbReference type="SUPFAM" id="SSF46785">
    <property type="entry name" value="Winged helix' DNA-binding domain"/>
    <property type="match status" value="1"/>
</dbReference>
<dbReference type="RefSeq" id="WP_165138917.1">
    <property type="nucleotide sequence ID" value="NZ_JAALLT010000001.1"/>
</dbReference>
<protein>
    <submittedName>
        <fullName evidence="5">Winged helix-turn-helix transcriptional regulator</fullName>
    </submittedName>
</protein>
<keyword evidence="6" id="KW-1185">Reference proteome</keyword>
<dbReference type="GO" id="GO:0003677">
    <property type="term" value="F:DNA binding"/>
    <property type="evidence" value="ECO:0007669"/>
    <property type="project" value="UniProtKB-KW"/>
</dbReference>
<dbReference type="PRINTS" id="PR00778">
    <property type="entry name" value="HTHARSR"/>
</dbReference>
<evidence type="ECO:0000313" key="5">
    <source>
        <dbReference type="EMBL" id="NGP75534.1"/>
    </source>
</evidence>
<dbReference type="EMBL" id="JAALLT010000001">
    <property type="protein sequence ID" value="NGP75534.1"/>
    <property type="molecule type" value="Genomic_DNA"/>
</dbReference>